<dbReference type="Proteomes" id="UP001500967">
    <property type="component" value="Unassembled WGS sequence"/>
</dbReference>
<evidence type="ECO:0000259" key="2">
    <source>
        <dbReference type="Pfam" id="PF13340"/>
    </source>
</evidence>
<keyword evidence="4" id="KW-1185">Reference proteome</keyword>
<proteinExistence type="predicted"/>
<dbReference type="EMBL" id="BAAAGX010000006">
    <property type="protein sequence ID" value="GAA0231837.1"/>
    <property type="molecule type" value="Genomic_DNA"/>
</dbReference>
<reference evidence="4" key="1">
    <citation type="journal article" date="2019" name="Int. J. Syst. Evol. Microbiol.">
        <title>The Global Catalogue of Microorganisms (GCM) 10K type strain sequencing project: providing services to taxonomists for standard genome sequencing and annotation.</title>
        <authorList>
            <consortium name="The Broad Institute Genomics Platform"/>
            <consortium name="The Broad Institute Genome Sequencing Center for Infectious Disease"/>
            <person name="Wu L."/>
            <person name="Ma J."/>
        </authorList>
    </citation>
    <scope>NUCLEOTIDE SEQUENCE [LARGE SCALE GENOMIC DNA]</scope>
    <source>
        <strain evidence="4">JCM 10425</strain>
    </source>
</reference>
<protein>
    <recommendedName>
        <fullName evidence="2">Insertion element IS402-like domain-containing protein</fullName>
    </recommendedName>
</protein>
<dbReference type="PANTHER" id="PTHR30007">
    <property type="entry name" value="PHP DOMAIN PROTEIN"/>
    <property type="match status" value="1"/>
</dbReference>
<organism evidence="3 4">
    <name type="scientific">Cryptosporangium japonicum</name>
    <dbReference type="NCBI Taxonomy" id="80872"/>
    <lineage>
        <taxon>Bacteria</taxon>
        <taxon>Bacillati</taxon>
        <taxon>Actinomycetota</taxon>
        <taxon>Actinomycetes</taxon>
        <taxon>Cryptosporangiales</taxon>
        <taxon>Cryptosporangiaceae</taxon>
        <taxon>Cryptosporangium</taxon>
    </lineage>
</organism>
<feature type="region of interest" description="Disordered" evidence="1">
    <location>
        <begin position="48"/>
        <end position="88"/>
    </location>
</feature>
<dbReference type="InterPro" id="IPR025161">
    <property type="entry name" value="IS402-like_dom"/>
</dbReference>
<dbReference type="Pfam" id="PF13340">
    <property type="entry name" value="DUF4096"/>
    <property type="match status" value="1"/>
</dbReference>
<accession>A0ABP3DG58</accession>
<feature type="domain" description="Insertion element IS402-like" evidence="2">
    <location>
        <begin position="1"/>
        <end position="42"/>
    </location>
</feature>
<comment type="caution">
    <text evidence="3">The sequence shown here is derived from an EMBL/GenBank/DDBJ whole genome shotgun (WGS) entry which is preliminary data.</text>
</comment>
<sequence>MLNAIVWKLRTGAPWRDIPDRYGSWKTAHERLRRWSADGTWDMCRSTTTRSVRSSGPFTSIPAWSALTSTPPGPEARDGEKRGTTRAGVTIPAVAGEAIGRSRGGLSSKIHLAVDGRGRPMAVRLTEGQAGDNPQLLPLLDEVRVPRGAGAGPANALTGWSQIRLTHIYRPASLCGGAESR</sequence>
<evidence type="ECO:0000313" key="4">
    <source>
        <dbReference type="Proteomes" id="UP001500967"/>
    </source>
</evidence>
<evidence type="ECO:0000313" key="3">
    <source>
        <dbReference type="EMBL" id="GAA0231837.1"/>
    </source>
</evidence>
<name>A0ABP3DG58_9ACTN</name>
<gene>
    <name evidence="3" type="ORF">GCM10009539_16560</name>
</gene>
<evidence type="ECO:0000256" key="1">
    <source>
        <dbReference type="SAM" id="MobiDB-lite"/>
    </source>
</evidence>
<dbReference type="PANTHER" id="PTHR30007:SF1">
    <property type="entry name" value="BLR1914 PROTEIN"/>
    <property type="match status" value="1"/>
</dbReference>
<dbReference type="NCBIfam" id="NF033580">
    <property type="entry name" value="transpos_IS5_3"/>
    <property type="match status" value="1"/>
</dbReference>
<dbReference type="RefSeq" id="WP_425558109.1">
    <property type="nucleotide sequence ID" value="NZ_BAAAGX010000006.1"/>
</dbReference>